<organism evidence="1 2">
    <name type="scientific">Oceanisphaera profunda</name>
    <dbReference type="NCBI Taxonomy" id="1416627"/>
    <lineage>
        <taxon>Bacteria</taxon>
        <taxon>Pseudomonadati</taxon>
        <taxon>Pseudomonadota</taxon>
        <taxon>Gammaproteobacteria</taxon>
        <taxon>Aeromonadales</taxon>
        <taxon>Aeromonadaceae</taxon>
        <taxon>Oceanisphaera</taxon>
    </lineage>
</organism>
<dbReference type="EMBL" id="CP021377">
    <property type="protein sequence ID" value="ART81961.1"/>
    <property type="molecule type" value="Genomic_DNA"/>
</dbReference>
<proteinExistence type="predicted"/>
<keyword evidence="2" id="KW-1185">Reference proteome</keyword>
<dbReference type="RefSeq" id="WP_087035049.1">
    <property type="nucleotide sequence ID" value="NZ_CP021377.1"/>
</dbReference>
<dbReference type="AlphaFoldDB" id="A0A1Y0D350"/>
<dbReference type="KEGG" id="opf:CBP31_04390"/>
<accession>A0A1Y0D350</accession>
<gene>
    <name evidence="1" type="ORF">CBP31_04390</name>
</gene>
<evidence type="ECO:0000313" key="1">
    <source>
        <dbReference type="EMBL" id="ART81961.1"/>
    </source>
</evidence>
<dbReference type="Proteomes" id="UP000243937">
    <property type="component" value="Chromosome"/>
</dbReference>
<name>A0A1Y0D350_9GAMM</name>
<sequence>MKHDSVEILARTLGLSGLPRLPYVNWVLLMVAGLMLSACNEPEPMVDYITQTKAQAKTQEGNGPPSFLPVTAYPVLVYQAHAARNPFFWEPLSLAANRPASEINTSLNIATDAELQANEHLPNCELAPLPDLVLRAVFHEQQGSGAASALIQVADAEIYPVSLGQRLVAKVNNRVAADLGEDLGKITAITAQSVTLTPSYAKHAGCHHPRAITLHLY</sequence>
<dbReference type="InterPro" id="IPR007446">
    <property type="entry name" value="PilP"/>
</dbReference>
<reference evidence="1 2" key="1">
    <citation type="journal article" date="2014" name="Int. J. Syst. Evol. Microbiol.">
        <title>Oceanisphaera profunda sp. nov., a marine bacterium isolated from deep-sea sediment, and emended description of the genus Oceanisphaera.</title>
        <authorList>
            <person name="Xu Z."/>
            <person name="Zhang X.Y."/>
            <person name="Su H.N."/>
            <person name="Yu Z.C."/>
            <person name="Liu C."/>
            <person name="Li H."/>
            <person name="Chen X.L."/>
            <person name="Song X.Y."/>
            <person name="Xie B.B."/>
            <person name="Qin Q.L."/>
            <person name="Zhou B.C."/>
            <person name="Shi M."/>
            <person name="Huang Y."/>
            <person name="Zhang Y.Z."/>
        </authorList>
    </citation>
    <scope>NUCLEOTIDE SEQUENCE [LARGE SCALE GENOMIC DNA]</scope>
    <source>
        <strain evidence="1 2">SM1222</strain>
    </source>
</reference>
<protein>
    <submittedName>
        <fullName evidence="1">Uncharacterized protein</fullName>
    </submittedName>
</protein>
<dbReference type="Pfam" id="PF04351">
    <property type="entry name" value="PilP"/>
    <property type="match status" value="1"/>
</dbReference>
<evidence type="ECO:0000313" key="2">
    <source>
        <dbReference type="Proteomes" id="UP000243937"/>
    </source>
</evidence>